<gene>
    <name evidence="1" type="ORF">HMPREF0080_00971</name>
</gene>
<protein>
    <recommendedName>
        <fullName evidence="3">SAM-dependent methyltransferase</fullName>
    </recommendedName>
</protein>
<dbReference type="AlphaFoldDB" id="G9YH45"/>
<proteinExistence type="predicted"/>
<keyword evidence="2" id="KW-1185">Reference proteome</keyword>
<evidence type="ECO:0008006" key="3">
    <source>
        <dbReference type="Google" id="ProtNLM"/>
    </source>
</evidence>
<dbReference type="PATRIC" id="fig|861450.3.peg.910"/>
<dbReference type="eggNOG" id="COG2384">
    <property type="taxonomic scope" value="Bacteria"/>
</dbReference>
<dbReference type="Proteomes" id="UP000005481">
    <property type="component" value="Unassembled WGS sequence"/>
</dbReference>
<dbReference type="EMBL" id="AGCJ01000038">
    <property type="protein sequence ID" value="EHM41100.1"/>
    <property type="molecule type" value="Genomic_DNA"/>
</dbReference>
<dbReference type="STRING" id="861450.HMPREF0080_00971"/>
<dbReference type="InterPro" id="IPR006901">
    <property type="entry name" value="TrmK"/>
</dbReference>
<evidence type="ECO:0000313" key="1">
    <source>
        <dbReference type="EMBL" id="EHM41100.1"/>
    </source>
</evidence>
<accession>G9YH45</accession>
<dbReference type="RefSeq" id="WP_006789953.1">
    <property type="nucleotide sequence ID" value="NZ_JH417584.1"/>
</dbReference>
<dbReference type="PANTHER" id="PTHR38451">
    <property type="entry name" value="TRNA (ADENINE(22)-N(1))-METHYLTRANSFERASE"/>
    <property type="match status" value="1"/>
</dbReference>
<name>G9YH45_9FIRM</name>
<organism evidence="1 2">
    <name type="scientific">Anaeroglobus geminatus F0357</name>
    <dbReference type="NCBI Taxonomy" id="861450"/>
    <lineage>
        <taxon>Bacteria</taxon>
        <taxon>Bacillati</taxon>
        <taxon>Bacillota</taxon>
        <taxon>Negativicutes</taxon>
        <taxon>Veillonellales</taxon>
        <taxon>Veillonellaceae</taxon>
        <taxon>Anaeroglobus</taxon>
    </lineage>
</organism>
<dbReference type="InterPro" id="IPR029063">
    <property type="entry name" value="SAM-dependent_MTases_sf"/>
</dbReference>
<dbReference type="SUPFAM" id="SSF53335">
    <property type="entry name" value="S-adenosyl-L-methionine-dependent methyltransferases"/>
    <property type="match status" value="1"/>
</dbReference>
<dbReference type="GO" id="GO:0160105">
    <property type="term" value="F:tRNA (adenine(22)-N1)-methyltransferase activity"/>
    <property type="evidence" value="ECO:0007669"/>
    <property type="project" value="InterPro"/>
</dbReference>
<dbReference type="PIRSF" id="PIRSF018637">
    <property type="entry name" value="TrmK"/>
    <property type="match status" value="1"/>
</dbReference>
<evidence type="ECO:0000313" key="2">
    <source>
        <dbReference type="Proteomes" id="UP000005481"/>
    </source>
</evidence>
<reference evidence="1 2" key="1">
    <citation type="submission" date="2011-08" db="EMBL/GenBank/DDBJ databases">
        <authorList>
            <person name="Weinstock G."/>
            <person name="Sodergren E."/>
            <person name="Clifton S."/>
            <person name="Fulton L."/>
            <person name="Fulton B."/>
            <person name="Courtney L."/>
            <person name="Fronick C."/>
            <person name="Harrison M."/>
            <person name="Strong C."/>
            <person name="Farmer C."/>
            <person name="Delahaunty K."/>
            <person name="Markovic C."/>
            <person name="Hall O."/>
            <person name="Minx P."/>
            <person name="Tomlinson C."/>
            <person name="Mitreva M."/>
            <person name="Hou S."/>
            <person name="Chen J."/>
            <person name="Wollam A."/>
            <person name="Pepin K.H."/>
            <person name="Johnson M."/>
            <person name="Bhonagiri V."/>
            <person name="Zhang X."/>
            <person name="Suruliraj S."/>
            <person name="Warren W."/>
            <person name="Chinwalla A."/>
            <person name="Mardis E.R."/>
            <person name="Wilson R.K."/>
        </authorList>
    </citation>
    <scope>NUCLEOTIDE SEQUENCE [LARGE SCALE GENOMIC DNA]</scope>
    <source>
        <strain evidence="1 2">F0357</strain>
    </source>
</reference>
<dbReference type="HOGENOM" id="CLU_071037_1_0_9"/>
<sequence length="233" mass="26278">MMKLSERLRTIASLVPKGATVADIGTDHAYLPVWLCEKGICPFAVASDVMAGPLASARTHVARAGLNGRIDCRLADGLQGLDGGETTGALICGMGGKRIIHILESSPAVRDSLQFIILQPQSDSAALREYVVRQGFYIEEERLVKEDGRLYQIMKICKGKREVMEKWQLETGPRNWEKKDPLLIELIEDVIRKKTEIYKGLMHSRTGEAELTDRLAKELKEWEERKWQCTLKR</sequence>
<dbReference type="Gene3D" id="3.40.50.150">
    <property type="entry name" value="Vaccinia Virus protein VP39"/>
    <property type="match status" value="1"/>
</dbReference>
<dbReference type="Pfam" id="PF12847">
    <property type="entry name" value="Methyltransf_18"/>
    <property type="match status" value="1"/>
</dbReference>
<comment type="caution">
    <text evidence="1">The sequence shown here is derived from an EMBL/GenBank/DDBJ whole genome shotgun (WGS) entry which is preliminary data.</text>
</comment>
<dbReference type="PANTHER" id="PTHR38451:SF1">
    <property type="entry name" value="TRNA (ADENINE(22)-N(1))-METHYLTRANSFERASE"/>
    <property type="match status" value="1"/>
</dbReference>